<name>A0ACA9LYG4_9GLOM</name>
<dbReference type="EMBL" id="CAJVPU010006308">
    <property type="protein sequence ID" value="CAG8559369.1"/>
    <property type="molecule type" value="Genomic_DNA"/>
</dbReference>
<protein>
    <submittedName>
        <fullName evidence="1">14231_t:CDS:1</fullName>
    </submittedName>
</protein>
<gene>
    <name evidence="1" type="ORF">DHETER_LOCUS5577</name>
</gene>
<evidence type="ECO:0000313" key="2">
    <source>
        <dbReference type="Proteomes" id="UP000789702"/>
    </source>
</evidence>
<feature type="non-terminal residue" evidence="1">
    <location>
        <position position="297"/>
    </location>
</feature>
<sequence length="297" mass="34014">MLNLDVPKVVLITRENFIKFLRVIKQNEKEVAINDDEESSNSLTEIAIQKSVQNSSFDIETDKLIQHTDFLSDEYSNSDEEINERNFDKALTLLHEAKSKLTDRYQFKINMKFKAVKKVKKNKRFNKNNSFESSDTDLDEYESISSNAAKELQASEFGEEIEYKHANMNQSPDVANMFSIPSDLTEDSLSSIDKILEMLAVLSIIEPSTSLSNINEQNQSDKLIFQIKNLHYQCKSRFNKSSDNSSNKINESTLTLKNSQQANNSIDKHIKVSDDDEIMFDAFSSLNNDNLADIIHQ</sequence>
<comment type="caution">
    <text evidence="1">The sequence shown here is derived from an EMBL/GenBank/DDBJ whole genome shotgun (WGS) entry which is preliminary data.</text>
</comment>
<reference evidence="1" key="1">
    <citation type="submission" date="2021-06" db="EMBL/GenBank/DDBJ databases">
        <authorList>
            <person name="Kallberg Y."/>
            <person name="Tangrot J."/>
            <person name="Rosling A."/>
        </authorList>
    </citation>
    <scope>NUCLEOTIDE SEQUENCE</scope>
    <source>
        <strain evidence="1">IL203A</strain>
    </source>
</reference>
<keyword evidence="2" id="KW-1185">Reference proteome</keyword>
<evidence type="ECO:0000313" key="1">
    <source>
        <dbReference type="EMBL" id="CAG8559369.1"/>
    </source>
</evidence>
<dbReference type="Proteomes" id="UP000789702">
    <property type="component" value="Unassembled WGS sequence"/>
</dbReference>
<proteinExistence type="predicted"/>
<accession>A0ACA9LYG4</accession>
<organism evidence="1 2">
    <name type="scientific">Dentiscutata heterogama</name>
    <dbReference type="NCBI Taxonomy" id="1316150"/>
    <lineage>
        <taxon>Eukaryota</taxon>
        <taxon>Fungi</taxon>
        <taxon>Fungi incertae sedis</taxon>
        <taxon>Mucoromycota</taxon>
        <taxon>Glomeromycotina</taxon>
        <taxon>Glomeromycetes</taxon>
        <taxon>Diversisporales</taxon>
        <taxon>Gigasporaceae</taxon>
        <taxon>Dentiscutata</taxon>
    </lineage>
</organism>